<dbReference type="eggNOG" id="COG3209">
    <property type="taxonomic scope" value="Bacteria"/>
</dbReference>
<gene>
    <name evidence="2" type="ORF">N865_21465</name>
</gene>
<name>W9G178_9MICO</name>
<comment type="caution">
    <text evidence="2">The sequence shown here is derived from an EMBL/GenBank/DDBJ whole genome shotgun (WGS) entry which is preliminary data.</text>
</comment>
<reference evidence="2 3" key="1">
    <citation type="submission" date="2013-08" db="EMBL/GenBank/DDBJ databases">
        <title>Intrasporangium oryzae NRRL B-24470.</title>
        <authorList>
            <person name="Liu H."/>
            <person name="Wang G."/>
        </authorList>
    </citation>
    <scope>NUCLEOTIDE SEQUENCE [LARGE SCALE GENOMIC DNA]</scope>
    <source>
        <strain evidence="2 3">NRRL B-24470</strain>
    </source>
</reference>
<keyword evidence="1" id="KW-0732">Signal</keyword>
<evidence type="ECO:0000313" key="3">
    <source>
        <dbReference type="Proteomes" id="UP000019489"/>
    </source>
</evidence>
<evidence type="ECO:0008006" key="4">
    <source>
        <dbReference type="Google" id="ProtNLM"/>
    </source>
</evidence>
<feature type="non-terminal residue" evidence="2">
    <location>
        <position position="402"/>
    </location>
</feature>
<dbReference type="Proteomes" id="UP000019489">
    <property type="component" value="Unassembled WGS sequence"/>
</dbReference>
<evidence type="ECO:0000256" key="1">
    <source>
        <dbReference type="SAM" id="SignalP"/>
    </source>
</evidence>
<accession>W9G178</accession>
<dbReference type="RefSeq" id="WP_034810112.1">
    <property type="nucleotide sequence ID" value="NZ_AWSA01000079.1"/>
</dbReference>
<proteinExistence type="predicted"/>
<evidence type="ECO:0000313" key="2">
    <source>
        <dbReference type="EMBL" id="EWS99694.1"/>
    </source>
</evidence>
<dbReference type="AlphaFoldDB" id="W9G178"/>
<keyword evidence="3" id="KW-1185">Reference proteome</keyword>
<protein>
    <recommendedName>
        <fullName evidence="4">Ig-like domain-containing protein</fullName>
    </recommendedName>
</protein>
<organism evidence="2 3">
    <name type="scientific">Intrasporangium oryzae NRRL B-24470</name>
    <dbReference type="NCBI Taxonomy" id="1386089"/>
    <lineage>
        <taxon>Bacteria</taxon>
        <taxon>Bacillati</taxon>
        <taxon>Actinomycetota</taxon>
        <taxon>Actinomycetes</taxon>
        <taxon>Micrococcales</taxon>
        <taxon>Intrasporangiaceae</taxon>
        <taxon>Intrasporangium</taxon>
    </lineage>
</organism>
<feature type="signal peptide" evidence="1">
    <location>
        <begin position="1"/>
        <end position="26"/>
    </location>
</feature>
<dbReference type="STRING" id="1386089.N865_21465"/>
<sequence>MIARLLRRASIGALALTLIGATAAVADDISNNLDSSVDATAEVMSLNVGGPAGSTILRVIQANGDGKQGCNLTGSTTLSVTIASSNAAVATVTPSSATFTSCSDTKTLTVTPGAIGSATISLTQTSNTTGGTFNLAPATFTVDVAGPSNTAPVVTVTGVKHGDAYPYGSVPTAGCTVNDAEDGHPTVTPTLSAITGPNASDGLGSQTATCSYTDMGGLTSTVSATYTIVKAASVVTVKCDPANVTYTGTEQTPCTAVVTGSGGLSTTAPVTYADNTNAGTATATASFGGDPTHLGSTGSASFTIGKAPSTSTVTCPAAVAWTGDALTPCTAKATGTGNLIVALTPIYTSNTAVGTATASAAFGGDDNHFGSSDSTTFDIQKADSVVALACPKSATYTGSAIA</sequence>
<dbReference type="EMBL" id="AWSA01000079">
    <property type="protein sequence ID" value="EWS99694.1"/>
    <property type="molecule type" value="Genomic_DNA"/>
</dbReference>
<dbReference type="OrthoDB" id="5718261at2"/>
<feature type="chain" id="PRO_5004920762" description="Ig-like domain-containing protein" evidence="1">
    <location>
        <begin position="27"/>
        <end position="402"/>
    </location>
</feature>